<feature type="compositionally biased region" description="Basic and acidic residues" evidence="3">
    <location>
        <begin position="302"/>
        <end position="313"/>
    </location>
</feature>
<feature type="compositionally biased region" description="Acidic residues" evidence="3">
    <location>
        <begin position="367"/>
        <end position="384"/>
    </location>
</feature>
<organism evidence="4 5">
    <name type="scientific">Pichia californica</name>
    <dbReference type="NCBI Taxonomy" id="460514"/>
    <lineage>
        <taxon>Eukaryota</taxon>
        <taxon>Fungi</taxon>
        <taxon>Dikarya</taxon>
        <taxon>Ascomycota</taxon>
        <taxon>Saccharomycotina</taxon>
        <taxon>Pichiomycetes</taxon>
        <taxon>Pichiales</taxon>
        <taxon>Pichiaceae</taxon>
        <taxon>Pichia</taxon>
    </lineage>
</organism>
<evidence type="ECO:0008006" key="6">
    <source>
        <dbReference type="Google" id="ProtNLM"/>
    </source>
</evidence>
<dbReference type="Proteomes" id="UP000697127">
    <property type="component" value="Unassembled WGS sequence"/>
</dbReference>
<sequence length="502" mass="58029">MSFTSLLSQISKDRKLQEKAKTLALSNPTTKVSSSLSNINTNKLVKTNNKNNNNNSNNQTKDSQSSIKNQVLNLKTKLPHYSNNNNNNNNTDDDAAVRRLKEARRKEREKLQAQKDIKKISNPKSSKSKTSSISISTSKPNTIKSSRSKITSSPTTNKQQNNTIPLKSTKSRFKNKIFSQNANNISYNSENKQVEPKLSFKELMKQAESIDKQPSLTSLPFTTIKKPLKKEPSKAYQSIQKSRNQSVKDSPSALSSRRFSTFPQPILPPPKTSKIQNLPKGPKSKMSQLLNLPPKPLTRTTKTIDDRENHDISNYKSPSFAKPNPELLNKLKKRKTESLSREQRARNNRNNHFDSTKKVRKLKSYDDIDAVGDDDDDEFDDYDDYDRYGDDYDSQDDGFIVDDEEDDELQSYLEYKKMNQKEKERQMKSQGYSRDEIWSIFNRGKKRNYNDRDNYDSDEMEATGTEILEEEERTLKQAKLDDQREQRILEKRAAEKRQRLNR</sequence>
<keyword evidence="2" id="KW-0175">Coiled coil</keyword>
<proteinExistence type="inferred from homology"/>
<keyword evidence="5" id="KW-1185">Reference proteome</keyword>
<evidence type="ECO:0000256" key="2">
    <source>
        <dbReference type="ARBA" id="ARBA00023054"/>
    </source>
</evidence>
<evidence type="ECO:0000256" key="1">
    <source>
        <dbReference type="ARBA" id="ARBA00006461"/>
    </source>
</evidence>
<dbReference type="InterPro" id="IPR013256">
    <property type="entry name" value="Chromatin_SPT2"/>
</dbReference>
<accession>A0A9P6WGH0</accession>
<dbReference type="OrthoDB" id="2401875at2759"/>
<feature type="region of interest" description="Disordered" evidence="3">
    <location>
        <begin position="221"/>
        <end position="399"/>
    </location>
</feature>
<protein>
    <recommendedName>
        <fullName evidence="6">SPT2-domain-containing protein</fullName>
    </recommendedName>
</protein>
<gene>
    <name evidence="4" type="ORF">C6P40_003424</name>
</gene>
<evidence type="ECO:0000313" key="5">
    <source>
        <dbReference type="Proteomes" id="UP000697127"/>
    </source>
</evidence>
<feature type="region of interest" description="Disordered" evidence="3">
    <location>
        <begin position="103"/>
        <end position="173"/>
    </location>
</feature>
<dbReference type="Pfam" id="PF08243">
    <property type="entry name" value="SPT2"/>
    <property type="match status" value="1"/>
</dbReference>
<reference evidence="4" key="1">
    <citation type="submission" date="2020-11" db="EMBL/GenBank/DDBJ databases">
        <title>Kefir isolates.</title>
        <authorList>
            <person name="Marcisauskas S."/>
            <person name="Kim Y."/>
            <person name="Blasche S."/>
        </authorList>
    </citation>
    <scope>NUCLEOTIDE SEQUENCE</scope>
    <source>
        <strain evidence="4">Olga-1</strain>
    </source>
</reference>
<feature type="compositionally biased region" description="Polar residues" evidence="3">
    <location>
        <begin position="25"/>
        <end position="37"/>
    </location>
</feature>
<dbReference type="SMART" id="SM00784">
    <property type="entry name" value="SPT2"/>
    <property type="match status" value="1"/>
</dbReference>
<feature type="compositionally biased region" description="Basic and acidic residues" evidence="3">
    <location>
        <begin position="103"/>
        <end position="119"/>
    </location>
</feature>
<comment type="caution">
    <text evidence="4">The sequence shown here is derived from an EMBL/GenBank/DDBJ whole genome shotgun (WGS) entry which is preliminary data.</text>
</comment>
<feature type="compositionally biased region" description="Low complexity" evidence="3">
    <location>
        <begin position="289"/>
        <end position="301"/>
    </location>
</feature>
<feature type="compositionally biased region" description="Basic and acidic residues" evidence="3">
    <location>
        <begin position="336"/>
        <end position="357"/>
    </location>
</feature>
<name>A0A9P6WGH0_9ASCO</name>
<feature type="region of interest" description="Disordered" evidence="3">
    <location>
        <begin position="25"/>
        <end position="66"/>
    </location>
</feature>
<feature type="compositionally biased region" description="Low complexity" evidence="3">
    <location>
        <begin position="38"/>
        <end position="61"/>
    </location>
</feature>
<feature type="compositionally biased region" description="Polar residues" evidence="3">
    <location>
        <begin position="235"/>
        <end position="263"/>
    </location>
</feature>
<comment type="similarity">
    <text evidence="1">Belongs to the SPT2 family.</text>
</comment>
<evidence type="ECO:0000256" key="3">
    <source>
        <dbReference type="SAM" id="MobiDB-lite"/>
    </source>
</evidence>
<evidence type="ECO:0000313" key="4">
    <source>
        <dbReference type="EMBL" id="KAG0686754.1"/>
    </source>
</evidence>
<feature type="compositionally biased region" description="Low complexity" evidence="3">
    <location>
        <begin position="120"/>
        <end position="156"/>
    </location>
</feature>
<dbReference type="EMBL" id="PUHW01000388">
    <property type="protein sequence ID" value="KAG0686754.1"/>
    <property type="molecule type" value="Genomic_DNA"/>
</dbReference>
<feature type="compositionally biased region" description="Polar residues" evidence="3">
    <location>
        <begin position="157"/>
        <end position="168"/>
    </location>
</feature>
<dbReference type="AlphaFoldDB" id="A0A9P6WGH0"/>